<reference evidence="4 5" key="1">
    <citation type="submission" date="2020-07" db="EMBL/GenBank/DDBJ databases">
        <title>The yeast mating-type switching endonuclease HO is a domesticated member of an unorthodox homing genetic element family.</title>
        <authorList>
            <person name="Coughlan A.Y."/>
            <person name="Lombardi L."/>
            <person name="Braun-Galleani S."/>
            <person name="Martos A.R."/>
            <person name="Galeote V."/>
            <person name="Bigey F."/>
            <person name="Dequin S."/>
            <person name="Byrne K.P."/>
            <person name="Wolfe K.H."/>
        </authorList>
    </citation>
    <scope>NUCLEOTIDE SEQUENCE [LARGE SCALE GENOMIC DNA]</scope>
    <source>
        <strain evidence="4 5">NRRL Y-6702</strain>
    </source>
</reference>
<dbReference type="OrthoDB" id="10027823at2759"/>
<dbReference type="EMBL" id="CP058606">
    <property type="protein sequence ID" value="QLG72235.1"/>
    <property type="molecule type" value="Genomic_DNA"/>
</dbReference>
<dbReference type="KEGG" id="zmk:HG535_0C05890"/>
<feature type="transmembrane region" description="Helical" evidence="2">
    <location>
        <begin position="180"/>
        <end position="202"/>
    </location>
</feature>
<dbReference type="GeneID" id="59235933"/>
<name>A0A7H9B0M5_ZYGMR</name>
<feature type="transmembrane region" description="Helical" evidence="2">
    <location>
        <begin position="143"/>
        <end position="168"/>
    </location>
</feature>
<feature type="transmembrane region" description="Helical" evidence="2">
    <location>
        <begin position="257"/>
        <end position="281"/>
    </location>
</feature>
<comment type="subcellular location">
    <subcellularLocation>
        <location evidence="1">Membrane</location>
        <topology evidence="1">Multi-pass membrane protein</topology>
    </subcellularLocation>
</comment>
<keyword evidence="2" id="KW-0812">Transmembrane</keyword>
<keyword evidence="2" id="KW-0472">Membrane</keyword>
<evidence type="ECO:0000313" key="5">
    <source>
        <dbReference type="Proteomes" id="UP000509704"/>
    </source>
</evidence>
<evidence type="ECO:0000256" key="1">
    <source>
        <dbReference type="ARBA" id="ARBA00004141"/>
    </source>
</evidence>
<dbReference type="InterPro" id="IPR011701">
    <property type="entry name" value="MFS"/>
</dbReference>
<organism evidence="4 5">
    <name type="scientific">Zygotorulaspora mrakii</name>
    <name type="common">Zygosaccharomyces mrakii</name>
    <dbReference type="NCBI Taxonomy" id="42260"/>
    <lineage>
        <taxon>Eukaryota</taxon>
        <taxon>Fungi</taxon>
        <taxon>Dikarya</taxon>
        <taxon>Ascomycota</taxon>
        <taxon>Saccharomycotina</taxon>
        <taxon>Saccharomycetes</taxon>
        <taxon>Saccharomycetales</taxon>
        <taxon>Saccharomycetaceae</taxon>
        <taxon>Zygotorulaspora</taxon>
    </lineage>
</organism>
<feature type="transmembrane region" description="Helical" evidence="2">
    <location>
        <begin position="293"/>
        <end position="316"/>
    </location>
</feature>
<feature type="transmembrane region" description="Helical" evidence="2">
    <location>
        <begin position="47"/>
        <end position="67"/>
    </location>
</feature>
<evidence type="ECO:0000259" key="3">
    <source>
        <dbReference type="PROSITE" id="PS50850"/>
    </source>
</evidence>
<evidence type="ECO:0000256" key="2">
    <source>
        <dbReference type="SAM" id="Phobius"/>
    </source>
</evidence>
<dbReference type="PANTHER" id="PTHR23520:SF2">
    <property type="entry name" value="ABR173CP"/>
    <property type="match status" value="1"/>
</dbReference>
<feature type="domain" description="Major facilitator superfamily (MFS) profile" evidence="3">
    <location>
        <begin position="253"/>
        <end position="443"/>
    </location>
</feature>
<dbReference type="PANTHER" id="PTHR23520">
    <property type="entry name" value="TRANSPORTER, PUTATIVE (AFU_ORTHOLOGUE AFUA_3G04000)-RELATED"/>
    <property type="match status" value="1"/>
</dbReference>
<evidence type="ECO:0000313" key="4">
    <source>
        <dbReference type="EMBL" id="QLG72235.1"/>
    </source>
</evidence>
<dbReference type="RefSeq" id="XP_037143963.1">
    <property type="nucleotide sequence ID" value="XM_037288068.1"/>
</dbReference>
<accession>A0A7H9B0M5</accession>
<dbReference type="GO" id="GO:0022857">
    <property type="term" value="F:transmembrane transporter activity"/>
    <property type="evidence" value="ECO:0007669"/>
    <property type="project" value="InterPro"/>
</dbReference>
<dbReference type="Gene3D" id="1.20.1250.20">
    <property type="entry name" value="MFS general substrate transporter like domains"/>
    <property type="match status" value="1"/>
</dbReference>
<feature type="domain" description="Major facilitator superfamily (MFS) profile" evidence="3">
    <location>
        <begin position="1"/>
        <end position="207"/>
    </location>
</feature>
<keyword evidence="5" id="KW-1185">Reference proteome</keyword>
<feature type="transmembrane region" description="Helical" evidence="2">
    <location>
        <begin position="407"/>
        <end position="431"/>
    </location>
</feature>
<gene>
    <name evidence="4" type="ORF">HG535_0C05890</name>
</gene>
<feature type="transmembrane region" description="Helical" evidence="2">
    <location>
        <begin position="79"/>
        <end position="112"/>
    </location>
</feature>
<dbReference type="InterPro" id="IPR036259">
    <property type="entry name" value="MFS_trans_sf"/>
</dbReference>
<dbReference type="GO" id="GO:0000329">
    <property type="term" value="C:fungal-type vacuole membrane"/>
    <property type="evidence" value="ECO:0007669"/>
    <property type="project" value="TreeGrafter"/>
</dbReference>
<sequence length="443" mass="49090">MGFRTSLINSSKDVRLLWASVFLRLLSYGLTNQVLTLFLNEIHLDEIKIGLFLSLTLVGDVLCSYILTWYADTWGRRRVLIFGATMMMVSGLVFSYSESFSILLLLAIVGVISPSSDEVGPFKSIEEAMLAHLTPHDSRPEIYALHAFFGTVGASLGAVICGYFIYFVQLTKYGQTDLACYKLVFLLYAFIAFLKVIVMLSLSDHTELDGHHHEEVTSSEAFVVDETDPLLLETETVSSKDASRTFSKETSAIMKKLLIIFMIDSLGSGFMTSGWMVFYYAKQFLMSAESLGLVFFVSKIVMAASTFPSSIIARAFGPVKATLLVQIPSGLFSILIPFAEGSLPLSLVLLNLHFATTAMDVTPRQILLTNIIKPKDLTRVMGIVNIGKTMARCIGPVFTGLLASSHYLWLCYIMSGIMVILADFLLGLSFLDMDIKIMQRMSK</sequence>
<dbReference type="Proteomes" id="UP000509704">
    <property type="component" value="Chromosome 3"/>
</dbReference>
<proteinExistence type="predicted"/>
<dbReference type="AlphaFoldDB" id="A0A7H9B0M5"/>
<protein>
    <recommendedName>
        <fullName evidence="3">Major facilitator superfamily (MFS) profile domain-containing protein</fullName>
    </recommendedName>
</protein>
<dbReference type="Pfam" id="PF07690">
    <property type="entry name" value="MFS_1"/>
    <property type="match status" value="1"/>
</dbReference>
<dbReference type="InterPro" id="IPR020846">
    <property type="entry name" value="MFS_dom"/>
</dbReference>
<dbReference type="SUPFAM" id="SSF103473">
    <property type="entry name" value="MFS general substrate transporter"/>
    <property type="match status" value="1"/>
</dbReference>
<keyword evidence="2" id="KW-1133">Transmembrane helix</keyword>
<dbReference type="PROSITE" id="PS50850">
    <property type="entry name" value="MFS"/>
    <property type="match status" value="2"/>
</dbReference>